<proteinExistence type="predicted"/>
<dbReference type="Proteomes" id="UP000194225">
    <property type="component" value="Unassembled WGS sequence"/>
</dbReference>
<evidence type="ECO:0000313" key="1">
    <source>
        <dbReference type="EMBL" id="OSY46476.1"/>
    </source>
</evidence>
<dbReference type="EMBL" id="CP023691">
    <property type="protein sequence ID" value="QEV51227.1"/>
    <property type="molecule type" value="Genomic_DNA"/>
</dbReference>
<dbReference type="AlphaFoldDB" id="A0AAE6TL62"/>
<evidence type="ECO:0000313" key="2">
    <source>
        <dbReference type="EMBL" id="QEV51227.1"/>
    </source>
</evidence>
<protein>
    <submittedName>
        <fullName evidence="2">Uncharacterized protein</fullName>
    </submittedName>
</protein>
<sequence length="82" mass="9139">MFENGKFTARRQPTDTWACQCTGGRRPRLGRRLADPSRSRNLDQKVDRLGEKLDGFIAERRPVNATLVELRSSLAGKAPNAG</sequence>
<reference evidence="1 3" key="1">
    <citation type="submission" date="2016-09" db="EMBL/GenBank/DDBJ databases">
        <title>Streptomyces platensis DSM40041, a candidate organism with high potential of specific P450 cytochromes.</title>
        <authorList>
            <person name="Grumaz C."/>
            <person name="Vainshtein Y."/>
            <person name="Kirstahler P."/>
            <person name="Sohn K."/>
        </authorList>
    </citation>
    <scope>NUCLEOTIDE SEQUENCE [LARGE SCALE GENOMIC DNA]</scope>
    <source>
        <strain evidence="1 3">DSM 40041</strain>
    </source>
</reference>
<evidence type="ECO:0000313" key="4">
    <source>
        <dbReference type="Proteomes" id="UP000325458"/>
    </source>
</evidence>
<name>A0AAE6TL62_STRPT</name>
<evidence type="ECO:0000313" key="3">
    <source>
        <dbReference type="Proteomes" id="UP000194225"/>
    </source>
</evidence>
<keyword evidence="3" id="KW-1185">Reference proteome</keyword>
<dbReference type="RefSeq" id="WP_085924036.1">
    <property type="nucleotide sequence ID" value="NZ_BAABSS010000093.1"/>
</dbReference>
<reference evidence="2 4" key="2">
    <citation type="submission" date="2017-09" db="EMBL/GenBank/DDBJ databases">
        <authorList>
            <person name="Lee N."/>
            <person name="Cho B.-K."/>
        </authorList>
    </citation>
    <scope>NUCLEOTIDE SEQUENCE [LARGE SCALE GENOMIC DNA]</scope>
    <source>
        <strain evidence="2 4">ATCC 23948</strain>
    </source>
</reference>
<organism evidence="2 4">
    <name type="scientific">Streptomyces platensis</name>
    <dbReference type="NCBI Taxonomy" id="58346"/>
    <lineage>
        <taxon>Bacteria</taxon>
        <taxon>Bacillati</taxon>
        <taxon>Actinomycetota</taxon>
        <taxon>Actinomycetes</taxon>
        <taxon>Kitasatosporales</taxon>
        <taxon>Streptomycetaceae</taxon>
        <taxon>Streptomyces</taxon>
    </lineage>
</organism>
<dbReference type="GeneID" id="90922816"/>
<dbReference type="KEGG" id="spla:CP981_05665"/>
<dbReference type="EMBL" id="MIGA01000010">
    <property type="protein sequence ID" value="OSY46476.1"/>
    <property type="molecule type" value="Genomic_DNA"/>
</dbReference>
<gene>
    <name evidence="1" type="ORF">BG653_02148</name>
    <name evidence="2" type="ORF">CP981_05665</name>
</gene>
<dbReference type="Proteomes" id="UP000325458">
    <property type="component" value="Chromosome"/>
</dbReference>
<accession>A0AAE6TL62</accession>